<evidence type="ECO:0000313" key="3">
    <source>
        <dbReference type="Proteomes" id="UP000184123"/>
    </source>
</evidence>
<evidence type="ECO:0000313" key="2">
    <source>
        <dbReference type="EMBL" id="SHL83287.1"/>
    </source>
</evidence>
<organism evidence="2 3">
    <name type="scientific">Halomonas cupida</name>
    <dbReference type="NCBI Taxonomy" id="44933"/>
    <lineage>
        <taxon>Bacteria</taxon>
        <taxon>Pseudomonadati</taxon>
        <taxon>Pseudomonadota</taxon>
        <taxon>Gammaproteobacteria</taxon>
        <taxon>Oceanospirillales</taxon>
        <taxon>Halomonadaceae</taxon>
        <taxon>Halomonas</taxon>
    </lineage>
</organism>
<feature type="domain" description="DUF4123" evidence="1">
    <location>
        <begin position="78"/>
        <end position="146"/>
    </location>
</feature>
<accession>A0A1M7DV28</accession>
<dbReference type="STRING" id="44933.SAMN05660971_01493"/>
<protein>
    <recommendedName>
        <fullName evidence="1">DUF4123 domain-containing protein</fullName>
    </recommendedName>
</protein>
<name>A0A1M7DV28_9GAMM</name>
<dbReference type="Pfam" id="PF13503">
    <property type="entry name" value="DUF4123"/>
    <property type="match status" value="1"/>
</dbReference>
<evidence type="ECO:0000259" key="1">
    <source>
        <dbReference type="Pfam" id="PF13503"/>
    </source>
</evidence>
<reference evidence="2 3" key="1">
    <citation type="submission" date="2016-11" db="EMBL/GenBank/DDBJ databases">
        <authorList>
            <person name="Jaros S."/>
            <person name="Januszkiewicz K."/>
            <person name="Wedrychowicz H."/>
        </authorList>
    </citation>
    <scope>NUCLEOTIDE SEQUENCE [LARGE SCALE GENOMIC DNA]</scope>
    <source>
        <strain evidence="2 3">DSM 4740</strain>
    </source>
</reference>
<proteinExistence type="predicted"/>
<gene>
    <name evidence="2" type="ORF">SAMN05660971_01493</name>
</gene>
<sequence length="301" mass="35078">MSPQQPDTRHQRAAPLVPDWLLTHEYALLNPLIVDSEAWADLPCEPLVTPHANVRPHLLPQLVCLNELSSEARLALVKRIELHQRRGVTFFCALLQSQASADAIAEHLKLHLEQRRSGDSRRWWLRFYDPHVFRHLSWQLEPEQMDRLLGPITAWRWPDVQGDWYCQRHHSTRQSALPHLMLDRTQWRRIDRLASLNGILDRLLISAPEQTQDEILWRRVDSLLAKAEQLSLGQDEDRQLYAEQAVRFHQDIHSHPAIKARLDSAREQGSTYTRICADLDDAMLERMAAELDNQNTRKEAP</sequence>
<dbReference type="AlphaFoldDB" id="A0A1M7DV28"/>
<dbReference type="Proteomes" id="UP000184123">
    <property type="component" value="Unassembled WGS sequence"/>
</dbReference>
<dbReference type="InterPro" id="IPR025391">
    <property type="entry name" value="DUF4123"/>
</dbReference>
<dbReference type="EMBL" id="FRCA01000003">
    <property type="protein sequence ID" value="SHL83287.1"/>
    <property type="molecule type" value="Genomic_DNA"/>
</dbReference>
<dbReference type="OrthoDB" id="8584274at2"/>